<keyword evidence="3" id="KW-0819">tRNA processing</keyword>
<feature type="domain" description="tRNA(Ile)-lysidine/2-thiocytidine synthase N-terminal" evidence="9">
    <location>
        <begin position="267"/>
        <end position="437"/>
    </location>
</feature>
<keyword evidence="11" id="KW-1185">Reference proteome</keyword>
<evidence type="ECO:0000259" key="9">
    <source>
        <dbReference type="Pfam" id="PF01171"/>
    </source>
</evidence>
<dbReference type="Gene3D" id="3.40.50.620">
    <property type="entry name" value="HUPs"/>
    <property type="match status" value="1"/>
</dbReference>
<dbReference type="Proteomes" id="UP000789595">
    <property type="component" value="Unassembled WGS sequence"/>
</dbReference>
<evidence type="ECO:0000256" key="4">
    <source>
        <dbReference type="ARBA" id="ARBA00022741"/>
    </source>
</evidence>
<evidence type="ECO:0000313" key="11">
    <source>
        <dbReference type="Proteomes" id="UP000789595"/>
    </source>
</evidence>
<feature type="region of interest" description="Disordered" evidence="7">
    <location>
        <begin position="208"/>
        <end position="234"/>
    </location>
</feature>
<dbReference type="GO" id="GO:0008033">
    <property type="term" value="P:tRNA processing"/>
    <property type="evidence" value="ECO:0007669"/>
    <property type="project" value="UniProtKB-KW"/>
</dbReference>
<keyword evidence="2" id="KW-0436">Ligase</keyword>
<keyword evidence="4" id="KW-0547">Nucleotide-binding</keyword>
<evidence type="ECO:0000256" key="1">
    <source>
        <dbReference type="ARBA" id="ARBA00013267"/>
    </source>
</evidence>
<dbReference type="InterPro" id="IPR012094">
    <property type="entry name" value="tRNA_Ile_lys_synt"/>
</dbReference>
<dbReference type="NCBIfam" id="TIGR02432">
    <property type="entry name" value="lysidine_TilS_N"/>
    <property type="match status" value="1"/>
</dbReference>
<proteinExistence type="inferred from homology"/>
<keyword evidence="8" id="KW-0472">Membrane</keyword>
<dbReference type="EC" id="6.3.4.19" evidence="1"/>
<dbReference type="OrthoDB" id="434144at2759"/>
<reference evidence="10" key="1">
    <citation type="submission" date="2021-11" db="EMBL/GenBank/DDBJ databases">
        <authorList>
            <consortium name="Genoscope - CEA"/>
            <person name="William W."/>
        </authorList>
    </citation>
    <scope>NUCLEOTIDE SEQUENCE</scope>
</reference>
<dbReference type="Pfam" id="PF01171">
    <property type="entry name" value="ATP_bind_3"/>
    <property type="match status" value="1"/>
</dbReference>
<keyword evidence="5" id="KW-0067">ATP-binding</keyword>
<dbReference type="Gene3D" id="1.20.58.320">
    <property type="entry name" value="TPR-like"/>
    <property type="match status" value="1"/>
</dbReference>
<dbReference type="InterPro" id="IPR014729">
    <property type="entry name" value="Rossmann-like_a/b/a_fold"/>
</dbReference>
<comment type="catalytic activity">
    <reaction evidence="6">
        <text>cytidine(34) in tRNA(Ile2) + L-lysine + ATP = lysidine(34) in tRNA(Ile2) + AMP + diphosphate + H(+)</text>
        <dbReference type="Rhea" id="RHEA:43744"/>
        <dbReference type="Rhea" id="RHEA-COMP:10625"/>
        <dbReference type="Rhea" id="RHEA-COMP:10670"/>
        <dbReference type="ChEBI" id="CHEBI:15378"/>
        <dbReference type="ChEBI" id="CHEBI:30616"/>
        <dbReference type="ChEBI" id="CHEBI:32551"/>
        <dbReference type="ChEBI" id="CHEBI:33019"/>
        <dbReference type="ChEBI" id="CHEBI:82748"/>
        <dbReference type="ChEBI" id="CHEBI:83665"/>
        <dbReference type="ChEBI" id="CHEBI:456215"/>
        <dbReference type="EC" id="6.3.4.19"/>
    </reaction>
</comment>
<dbReference type="Pfam" id="PF06041">
    <property type="entry name" value="DUF924"/>
    <property type="match status" value="1"/>
</dbReference>
<gene>
    <name evidence="10" type="ORF">PECAL_2P21880</name>
</gene>
<evidence type="ECO:0000256" key="3">
    <source>
        <dbReference type="ARBA" id="ARBA00022694"/>
    </source>
</evidence>
<evidence type="ECO:0000256" key="2">
    <source>
        <dbReference type="ARBA" id="ARBA00022598"/>
    </source>
</evidence>
<evidence type="ECO:0000256" key="5">
    <source>
        <dbReference type="ARBA" id="ARBA00022840"/>
    </source>
</evidence>
<evidence type="ECO:0000256" key="7">
    <source>
        <dbReference type="SAM" id="MobiDB-lite"/>
    </source>
</evidence>
<evidence type="ECO:0000256" key="6">
    <source>
        <dbReference type="ARBA" id="ARBA00048539"/>
    </source>
</evidence>
<comment type="caution">
    <text evidence="10">The sequence shown here is derived from an EMBL/GenBank/DDBJ whole genome shotgun (WGS) entry which is preliminary data.</text>
</comment>
<dbReference type="PANTHER" id="PTHR43033">
    <property type="entry name" value="TRNA(ILE)-LYSIDINE SYNTHASE-RELATED"/>
    <property type="match status" value="1"/>
</dbReference>
<evidence type="ECO:0000313" key="10">
    <source>
        <dbReference type="EMBL" id="CAH0369080.1"/>
    </source>
</evidence>
<keyword evidence="8" id="KW-1133">Transmembrane helix</keyword>
<dbReference type="InterPro" id="IPR012795">
    <property type="entry name" value="tRNA_Ile_lys_synt_N"/>
</dbReference>
<dbReference type="AlphaFoldDB" id="A0A8J2SC91"/>
<dbReference type="GO" id="GO:0032267">
    <property type="term" value="F:tRNA(Ile)-lysidine synthase activity"/>
    <property type="evidence" value="ECO:0007669"/>
    <property type="project" value="UniProtKB-EC"/>
</dbReference>
<feature type="non-terminal residue" evidence="10">
    <location>
        <position position="1"/>
    </location>
</feature>
<protein>
    <recommendedName>
        <fullName evidence="1">tRNA(Ile)-lysidine synthetase</fullName>
        <ecNumber evidence="1">6.3.4.19</ecNumber>
    </recommendedName>
</protein>
<evidence type="ECO:0000256" key="8">
    <source>
        <dbReference type="SAM" id="Phobius"/>
    </source>
</evidence>
<dbReference type="CDD" id="cd01992">
    <property type="entry name" value="TilS_N"/>
    <property type="match status" value="1"/>
</dbReference>
<dbReference type="GO" id="GO:0005524">
    <property type="term" value="F:ATP binding"/>
    <property type="evidence" value="ECO:0007669"/>
    <property type="project" value="UniProtKB-KW"/>
</dbReference>
<dbReference type="HAMAP" id="MF_01161">
    <property type="entry name" value="tRNA_Ile_lys_synt"/>
    <property type="match status" value="1"/>
</dbReference>
<name>A0A8J2SC91_9STRA</name>
<dbReference type="EMBL" id="CAKKNE010000002">
    <property type="protein sequence ID" value="CAH0369080.1"/>
    <property type="molecule type" value="Genomic_DNA"/>
</dbReference>
<dbReference type="SUPFAM" id="SSF48452">
    <property type="entry name" value="TPR-like"/>
    <property type="match status" value="1"/>
</dbReference>
<organism evidence="10 11">
    <name type="scientific">Pelagomonas calceolata</name>
    <dbReference type="NCBI Taxonomy" id="35677"/>
    <lineage>
        <taxon>Eukaryota</taxon>
        <taxon>Sar</taxon>
        <taxon>Stramenopiles</taxon>
        <taxon>Ochrophyta</taxon>
        <taxon>Pelagophyceae</taxon>
        <taxon>Pelagomonadales</taxon>
        <taxon>Pelagomonadaceae</taxon>
        <taxon>Pelagomonas</taxon>
    </lineage>
</organism>
<dbReference type="SUPFAM" id="SSF52402">
    <property type="entry name" value="Adenine nucleotide alpha hydrolases-like"/>
    <property type="match status" value="1"/>
</dbReference>
<dbReference type="InterPro" id="IPR011063">
    <property type="entry name" value="TilS/TtcA_N"/>
</dbReference>
<accession>A0A8J2SC91</accession>
<dbReference type="InterPro" id="IPR010323">
    <property type="entry name" value="DUF924"/>
</dbReference>
<feature type="non-terminal residue" evidence="10">
    <location>
        <position position="693"/>
    </location>
</feature>
<feature type="transmembrane region" description="Helical" evidence="8">
    <location>
        <begin position="33"/>
        <end position="50"/>
    </location>
</feature>
<keyword evidence="8" id="KW-0812">Transmembrane</keyword>
<dbReference type="PANTHER" id="PTHR43033:SF3">
    <property type="entry name" value="TRNA(ILE)-LYSIDINE SYNTHETASE"/>
    <property type="match status" value="1"/>
</dbReference>
<sequence length="693" mass="78227">PRSRHLRAFLGCISCCSQHGEHCRACKAPMRKAAAAIAGGAAAAAIYLALRRRRRKTDDARIIEVLDFWFKGADRGRKLWFARGKDRDAADVLVRDRFAGVVEEALSGKLEHWRRTPRGSIALVVVLDQLSRHVHRDEDHTLTAKRAAEVYLEDFGRWDPHTSLTPSQHAFGLLSMRHANRYNYEVIEKLIERRQNHDKQEAEVLDKFRRATQRRRRERAEPPGGRPNLNGEDAELLDTRCTSGGTSSNDSEVHGVLKEFSKTHDKCAVSLSGGVDSMVLLYVLSKLTDVSALHINYGNRPEADAEAAFLERWCASLQIPLKVLRMPSHLRRGVTDREQYEKEARELRFAFYREEGVPVLLAHHRGDVMENCISNALKGAGPLRLAGMNARDRLYDVEIRRPLLTLDKAQILKVAYDHGVPFFRDSTPAWSTRGRLRNEVLPLLKDVYGAGCLESLTQLAEDSDQLRALCDRRVFHEAHSAVSRGRLGVRIALLRFKDESPFFWRTFLGDLADSLGRGRLSRKAINLLVQRLKGARGVASKPVEGALPVEGWLELKKGWRSYLDEEGALYLFDDAVFEGKVPHGAAVPLDATTRFGRWTVVTTRMDEYDECDLAEFVATGRFAYNVQCAGSLTLAPRQGLRKCRPLQRLDGLTKSPRLRDVVPVPVGKGDQWVRVTVSLNVMYLYSQTSRRSP</sequence>
<dbReference type="InterPro" id="IPR011990">
    <property type="entry name" value="TPR-like_helical_dom_sf"/>
</dbReference>